<dbReference type="NCBIfam" id="TIGR03162">
    <property type="entry name" value="ribazole_cobC"/>
    <property type="match status" value="1"/>
</dbReference>
<reference evidence="4 5" key="1">
    <citation type="submission" date="2016-09" db="EMBL/GenBank/DDBJ databases">
        <title>Genomic analysis reveals versatility of anaerobic energy metabolism of Geosporobacter ferrireducens IRF9 of phylum Firmicutes.</title>
        <authorList>
            <person name="Kim S.-J."/>
        </authorList>
    </citation>
    <scope>NUCLEOTIDE SEQUENCE [LARGE SCALE GENOMIC DNA]</scope>
    <source>
        <strain evidence="4 5">IRF9</strain>
    </source>
</reference>
<dbReference type="OrthoDB" id="9781415at2"/>
<feature type="binding site" evidence="3">
    <location>
        <position position="59"/>
    </location>
    <ligand>
        <name>substrate</name>
    </ligand>
</feature>
<evidence type="ECO:0000256" key="1">
    <source>
        <dbReference type="NCBIfam" id="TIGR03162"/>
    </source>
</evidence>
<dbReference type="Gene3D" id="3.40.50.1240">
    <property type="entry name" value="Phosphoglycerate mutase-like"/>
    <property type="match status" value="1"/>
</dbReference>
<gene>
    <name evidence="4" type="ORF">Gferi_19210</name>
</gene>
<dbReference type="Pfam" id="PF00300">
    <property type="entry name" value="His_Phos_1"/>
    <property type="match status" value="1"/>
</dbReference>
<dbReference type="InterPro" id="IPR013078">
    <property type="entry name" value="His_Pase_superF_clade-1"/>
</dbReference>
<accession>A0A1D8GKN6</accession>
<dbReference type="SMART" id="SM00855">
    <property type="entry name" value="PGAM"/>
    <property type="match status" value="1"/>
</dbReference>
<keyword evidence="5" id="KW-1185">Reference proteome</keyword>
<dbReference type="Proteomes" id="UP000095743">
    <property type="component" value="Chromosome"/>
</dbReference>
<dbReference type="GO" id="GO:0009236">
    <property type="term" value="P:cobalamin biosynthetic process"/>
    <property type="evidence" value="ECO:0007669"/>
    <property type="project" value="UniProtKB-UniRule"/>
</dbReference>
<feature type="active site" description="Proton donor/acceptor" evidence="2">
    <location>
        <position position="83"/>
    </location>
</feature>
<dbReference type="RefSeq" id="WP_069979342.1">
    <property type="nucleotide sequence ID" value="NZ_CP017269.1"/>
</dbReference>
<dbReference type="PANTHER" id="PTHR48100">
    <property type="entry name" value="BROAD-SPECIFICITY PHOSPHATASE YOR283W-RELATED"/>
    <property type="match status" value="1"/>
</dbReference>
<evidence type="ECO:0000313" key="5">
    <source>
        <dbReference type="Proteomes" id="UP000095743"/>
    </source>
</evidence>
<evidence type="ECO:0000313" key="4">
    <source>
        <dbReference type="EMBL" id="AOT71470.1"/>
    </source>
</evidence>
<dbReference type="KEGG" id="gfe:Gferi_19210"/>
<feature type="active site" description="Tele-phosphohistidine intermediate" evidence="2">
    <location>
        <position position="10"/>
    </location>
</feature>
<name>A0A1D8GKN6_9FIRM</name>
<dbReference type="InterPro" id="IPR050275">
    <property type="entry name" value="PGM_Phosphatase"/>
</dbReference>
<organism evidence="4 5">
    <name type="scientific">Geosporobacter ferrireducens</name>
    <dbReference type="NCBI Taxonomy" id="1424294"/>
    <lineage>
        <taxon>Bacteria</taxon>
        <taxon>Bacillati</taxon>
        <taxon>Bacillota</taxon>
        <taxon>Clostridia</taxon>
        <taxon>Peptostreptococcales</taxon>
        <taxon>Thermotaleaceae</taxon>
        <taxon>Geosporobacter</taxon>
    </lineage>
</organism>
<dbReference type="PANTHER" id="PTHR48100:SF10">
    <property type="entry name" value="2-CARBOXY-D-ARABINITOL-1-PHOSPHATASE-RELATED"/>
    <property type="match status" value="1"/>
</dbReference>
<proteinExistence type="predicted"/>
<dbReference type="CDD" id="cd07067">
    <property type="entry name" value="HP_PGM_like"/>
    <property type="match status" value="1"/>
</dbReference>
<dbReference type="EMBL" id="CP017269">
    <property type="protein sequence ID" value="AOT71470.1"/>
    <property type="molecule type" value="Genomic_DNA"/>
</dbReference>
<protein>
    <recommendedName>
        <fullName evidence="1">Alpha-ribazole phosphatase</fullName>
        <ecNumber evidence="1">3.1.3.73</ecNumber>
    </recommendedName>
</protein>
<dbReference type="InterPro" id="IPR017578">
    <property type="entry name" value="Ribazole_CobC"/>
</dbReference>
<dbReference type="InterPro" id="IPR029033">
    <property type="entry name" value="His_PPase_superfam"/>
</dbReference>
<sequence length="197" mass="22677">MDKRIYLIRHGKIDVGEEKRYIGITDLPLSSEGINQAGQLSEYFFHISIEKVYVSPLIRCVQTSEIIVGSRNIESVLLEELKEINMGDWEGKSFAYIKNRFPEQYENRGKHIDTFIPPGGESFYQLQQRVMPAFESIIRSTVGNVLVIAHAGVNRVILSNFLGLPLQEILNVYQPYGCVNELFWNQTYQRWQCKTVG</sequence>
<dbReference type="EC" id="3.1.3.73" evidence="1"/>
<dbReference type="SUPFAM" id="SSF53254">
    <property type="entry name" value="Phosphoglycerate mutase-like"/>
    <property type="match status" value="1"/>
</dbReference>
<dbReference type="STRING" id="1424294.Gferi_19210"/>
<dbReference type="AlphaFoldDB" id="A0A1D8GKN6"/>
<dbReference type="GO" id="GO:0043755">
    <property type="term" value="F:alpha-ribazole phosphatase activity"/>
    <property type="evidence" value="ECO:0007669"/>
    <property type="project" value="UniProtKB-UniRule"/>
</dbReference>
<dbReference type="PIRSF" id="PIRSF000709">
    <property type="entry name" value="6PFK_2-Ptase"/>
    <property type="match status" value="1"/>
</dbReference>
<evidence type="ECO:0000256" key="2">
    <source>
        <dbReference type="PIRSR" id="PIRSR613078-1"/>
    </source>
</evidence>
<evidence type="ECO:0000256" key="3">
    <source>
        <dbReference type="PIRSR" id="PIRSR613078-2"/>
    </source>
</evidence>